<dbReference type="Gene3D" id="2.170.130.10">
    <property type="entry name" value="TonB-dependent receptor, plug domain"/>
    <property type="match status" value="1"/>
</dbReference>
<feature type="signal peptide" evidence="10">
    <location>
        <begin position="1"/>
        <end position="35"/>
    </location>
</feature>
<evidence type="ECO:0000256" key="9">
    <source>
        <dbReference type="RuleBase" id="RU003357"/>
    </source>
</evidence>
<dbReference type="InterPro" id="IPR023996">
    <property type="entry name" value="TonB-dep_OMP_SusC/RagA"/>
</dbReference>
<feature type="chain" id="PRO_5004483733" evidence="10">
    <location>
        <begin position="36"/>
        <end position="1068"/>
    </location>
</feature>
<dbReference type="GeneID" id="82152005"/>
<keyword evidence="4 8" id="KW-0812">Transmembrane</keyword>
<dbReference type="SUPFAM" id="SSF56935">
    <property type="entry name" value="Porins"/>
    <property type="match status" value="1"/>
</dbReference>
<dbReference type="GO" id="GO:0009279">
    <property type="term" value="C:cell outer membrane"/>
    <property type="evidence" value="ECO:0007669"/>
    <property type="project" value="UniProtKB-SubCell"/>
</dbReference>
<evidence type="ECO:0000256" key="2">
    <source>
        <dbReference type="ARBA" id="ARBA00022448"/>
    </source>
</evidence>
<dbReference type="PROSITE" id="PS52016">
    <property type="entry name" value="TONB_DEPENDENT_REC_3"/>
    <property type="match status" value="1"/>
</dbReference>
<comment type="similarity">
    <text evidence="8 9">Belongs to the TonB-dependent receptor family.</text>
</comment>
<evidence type="ECO:0000259" key="11">
    <source>
        <dbReference type="Pfam" id="PF00593"/>
    </source>
</evidence>
<sequence>MEVNLIKNLRRTQMVNYGKILGAGCCLLCAVPVFAAGSLTETPSVYVSQQTVNQCTGVVKDAAGETVIGASVVVKGTTNGTITGIDGSFMLPDVKKGDVIQISFVGYVTQEVVWKGAPLNVTLKEDAQALEEVVVVGYGTQKKVNLSGAVAQVSGEVLENRPLANVGAGLQGVIPNLNINMNSGAPGQGASFNIRGNTSLNGGSPLVLVDNVQMDPNLLNPEDIASISVLKDASSAAIYGARGAYGVILITTKNGKKSQKAQISLSANGYWQSPVVKVEGINSMEYLEMIDRANKHNGSSSEHYFNPKIYEYAKKYFDDPVNNKPVFYDPDMDPTRYQYCGNTDWWNEIYKKASFSQQYNLNVSGGTEKTTYYASLGFADQTGLLKADKDNYKRFNMNLNVSTDITSWLNFSAKVMHTYTKEGHPGGGMSQSMLGTYTGYFKNDLSPLMPVKHPDGHYSGQGNSTNPVAIQELGGQENIRQNDLWITGALRLTPVKGLTITTDYTFNGWFRNGKRHVRPFLEYRAVPGAEALYPWTKVSSVNMYNNEDYYQAFNAFAEYQLTLDKVHNFKALAGYNQEYKHSRGFNASRQGLIDTDNPALNLATGERGVGASETHWAINGVFVRLNYDYKQRYLLELNGRYDGSSRFPKDDRYAFFPSGSVAWRISEEAFWTPLKNVWNDMKIRASYGSLGNQATGDLGNFYYLPSYGVNSNMGYILEGARPVAVGPSGLVSNSFTWETVNQMDFGFDASFFNNRLTATFDWYRRDTKNMLTRGQELPSVLGTGVPNENAADMKTTGYELSLGWNGSVGNGFNYYVKAILSDYTSEITRFSNETGSLGSYYVGRKLGEIWGLVSDGLFQSDEEAAKANQSAVWGGTWKAGDVRYVDLDGDGKISYKSSTLGDPGDRKIIGNSTPRYQYGFTAGFTYKGFDFEMIWQGIGKKDVMLGGEQFWGFQDEWGVPVKTTLDYWTEDNRDAYLPAPGWSNWGNRQTCSRYLQDASYLRLKNVTLGYTLPQAWVTKAGLNKVRVYANGENLLTFTSLVESFDPETLNNLTYPITRKISVGINVTF</sequence>
<evidence type="ECO:0000256" key="3">
    <source>
        <dbReference type="ARBA" id="ARBA00022452"/>
    </source>
</evidence>
<keyword evidence="5 9" id="KW-0798">TonB box</keyword>
<evidence type="ECO:0000256" key="10">
    <source>
        <dbReference type="SAM" id="SignalP"/>
    </source>
</evidence>
<dbReference type="NCBIfam" id="TIGR04057">
    <property type="entry name" value="SusC_RagA_signa"/>
    <property type="match status" value="1"/>
</dbReference>
<organism evidence="13 14">
    <name type="scientific">Phocaeicola sartorii</name>
    <dbReference type="NCBI Taxonomy" id="671267"/>
    <lineage>
        <taxon>Bacteria</taxon>
        <taxon>Pseudomonadati</taxon>
        <taxon>Bacteroidota</taxon>
        <taxon>Bacteroidia</taxon>
        <taxon>Bacteroidales</taxon>
        <taxon>Bacteroidaceae</taxon>
        <taxon>Phocaeicola</taxon>
    </lineage>
</organism>
<evidence type="ECO:0000256" key="8">
    <source>
        <dbReference type="PROSITE-ProRule" id="PRU01360"/>
    </source>
</evidence>
<dbReference type="InterPro" id="IPR012910">
    <property type="entry name" value="Plug_dom"/>
</dbReference>
<dbReference type="STRING" id="1235788.C802_00123"/>
<feature type="domain" description="TonB-dependent receptor plug" evidence="12">
    <location>
        <begin position="143"/>
        <end position="247"/>
    </location>
</feature>
<dbReference type="NCBIfam" id="TIGR04056">
    <property type="entry name" value="OMP_RagA_SusC"/>
    <property type="match status" value="1"/>
</dbReference>
<dbReference type="InterPro" id="IPR036942">
    <property type="entry name" value="Beta-barrel_TonB_sf"/>
</dbReference>
<dbReference type="Gene3D" id="2.40.170.20">
    <property type="entry name" value="TonB-dependent receptor, beta-barrel domain"/>
    <property type="match status" value="1"/>
</dbReference>
<accession>R9ILF7</accession>
<evidence type="ECO:0000259" key="12">
    <source>
        <dbReference type="Pfam" id="PF07715"/>
    </source>
</evidence>
<evidence type="ECO:0000256" key="7">
    <source>
        <dbReference type="ARBA" id="ARBA00023237"/>
    </source>
</evidence>
<dbReference type="HOGENOM" id="CLU_004317_1_1_10"/>
<keyword evidence="14" id="KW-1185">Reference proteome</keyword>
<evidence type="ECO:0000256" key="5">
    <source>
        <dbReference type="ARBA" id="ARBA00023077"/>
    </source>
</evidence>
<dbReference type="InterPro" id="IPR039426">
    <property type="entry name" value="TonB-dep_rcpt-like"/>
</dbReference>
<evidence type="ECO:0000256" key="4">
    <source>
        <dbReference type="ARBA" id="ARBA00022692"/>
    </source>
</evidence>
<dbReference type="Pfam" id="PF07715">
    <property type="entry name" value="Plug"/>
    <property type="match status" value="1"/>
</dbReference>
<dbReference type="RefSeq" id="WP_016274616.1">
    <property type="nucleotide sequence ID" value="NZ_JABVZU010000002.1"/>
</dbReference>
<dbReference type="Gene3D" id="2.60.40.1120">
    <property type="entry name" value="Carboxypeptidase-like, regulatory domain"/>
    <property type="match status" value="1"/>
</dbReference>
<comment type="caution">
    <text evidence="13">The sequence shown here is derived from an EMBL/GenBank/DDBJ whole genome shotgun (WGS) entry which is preliminary data.</text>
</comment>
<dbReference type="EMBL" id="ASSP01000003">
    <property type="protein sequence ID" value="EOS16444.1"/>
    <property type="molecule type" value="Genomic_DNA"/>
</dbReference>
<dbReference type="Proteomes" id="UP000014200">
    <property type="component" value="Unassembled WGS sequence"/>
</dbReference>
<keyword evidence="2 8" id="KW-0813">Transport</keyword>
<name>R9ILF7_9BACT</name>
<proteinExistence type="inferred from homology"/>
<gene>
    <name evidence="13" type="ORF">C802_00123</name>
</gene>
<evidence type="ECO:0000256" key="6">
    <source>
        <dbReference type="ARBA" id="ARBA00023136"/>
    </source>
</evidence>
<dbReference type="Pfam" id="PF00593">
    <property type="entry name" value="TonB_dep_Rec_b-barrel"/>
    <property type="match status" value="1"/>
</dbReference>
<dbReference type="Pfam" id="PF13715">
    <property type="entry name" value="CarbopepD_reg_2"/>
    <property type="match status" value="1"/>
</dbReference>
<dbReference type="SUPFAM" id="SSF49464">
    <property type="entry name" value="Carboxypeptidase regulatory domain-like"/>
    <property type="match status" value="1"/>
</dbReference>
<dbReference type="AlphaFoldDB" id="R9ILF7"/>
<dbReference type="InterPro" id="IPR008969">
    <property type="entry name" value="CarboxyPept-like_regulatory"/>
</dbReference>
<keyword evidence="7 8" id="KW-0998">Cell outer membrane</keyword>
<evidence type="ECO:0000256" key="1">
    <source>
        <dbReference type="ARBA" id="ARBA00004571"/>
    </source>
</evidence>
<dbReference type="PATRIC" id="fig|1235788.3.peg.115"/>
<evidence type="ECO:0000313" key="14">
    <source>
        <dbReference type="Proteomes" id="UP000014200"/>
    </source>
</evidence>
<comment type="subcellular location">
    <subcellularLocation>
        <location evidence="1 8">Cell outer membrane</location>
        <topology evidence="1 8">Multi-pass membrane protein</topology>
    </subcellularLocation>
</comment>
<reference evidence="13 14" key="1">
    <citation type="submission" date="2013-04" db="EMBL/GenBank/DDBJ databases">
        <title>The Genome Sequence of Bacteroides massiliensis dnLKV3.</title>
        <authorList>
            <consortium name="The Broad Institute Genomics Platform"/>
            <consortium name="The Broad Institute Genome Sequencing Center for Infectious Disease"/>
            <person name="Earl A."/>
            <person name="Xavier R."/>
            <person name="Kuhn K."/>
            <person name="Stappenbeck T."/>
            <person name="Walker B."/>
            <person name="Young S."/>
            <person name="Zeng Q."/>
            <person name="Gargeya S."/>
            <person name="Fitzgerald M."/>
            <person name="Haas B."/>
            <person name="Abouelleil A."/>
            <person name="Allen A.W."/>
            <person name="Alvarado L."/>
            <person name="Arachchi H.M."/>
            <person name="Berlin A.M."/>
            <person name="Chapman S.B."/>
            <person name="Gainer-Dewar J."/>
            <person name="Goldberg J."/>
            <person name="Griggs A."/>
            <person name="Gujja S."/>
            <person name="Hansen M."/>
            <person name="Howarth C."/>
            <person name="Imamovic A."/>
            <person name="Ireland A."/>
            <person name="Larimer J."/>
            <person name="McCowan C."/>
            <person name="Murphy C."/>
            <person name="Pearson M."/>
            <person name="Poon T.W."/>
            <person name="Priest M."/>
            <person name="Roberts A."/>
            <person name="Saif S."/>
            <person name="Shea T."/>
            <person name="Sisk P."/>
            <person name="Sykes S."/>
            <person name="Wortman J."/>
            <person name="Nusbaum C."/>
            <person name="Birren B."/>
        </authorList>
    </citation>
    <scope>NUCLEOTIDE SEQUENCE [LARGE SCALE GENOMIC DNA]</scope>
    <source>
        <strain evidence="14">dnLKV3</strain>
    </source>
</reference>
<protein>
    <submittedName>
        <fullName evidence="13">SusC/RagA family TonB-linked outer membrane protein</fullName>
    </submittedName>
</protein>
<evidence type="ECO:0000313" key="13">
    <source>
        <dbReference type="EMBL" id="EOS16444.1"/>
    </source>
</evidence>
<dbReference type="InterPro" id="IPR000531">
    <property type="entry name" value="Beta-barrel_TonB"/>
</dbReference>
<keyword evidence="10" id="KW-0732">Signal</keyword>
<dbReference type="InterPro" id="IPR023997">
    <property type="entry name" value="TonB-dep_OMP_SusC/RagA_CS"/>
</dbReference>
<dbReference type="InterPro" id="IPR037066">
    <property type="entry name" value="Plug_dom_sf"/>
</dbReference>
<keyword evidence="6 8" id="KW-0472">Membrane</keyword>
<keyword evidence="3 8" id="KW-1134">Transmembrane beta strand</keyword>
<feature type="domain" description="TonB-dependent receptor-like beta-barrel" evidence="11">
    <location>
        <begin position="502"/>
        <end position="1034"/>
    </location>
</feature>